<evidence type="ECO:0000256" key="5">
    <source>
        <dbReference type="ARBA" id="ARBA00022741"/>
    </source>
</evidence>
<comment type="caution">
    <text evidence="13">The sequence shown here is derived from an EMBL/GenBank/DDBJ whole genome shotgun (WGS) entry which is preliminary data.</text>
</comment>
<dbReference type="PROSITE" id="PS50112">
    <property type="entry name" value="PAS"/>
    <property type="match status" value="1"/>
</dbReference>
<dbReference type="NCBIfam" id="TIGR00229">
    <property type="entry name" value="sensory_box"/>
    <property type="match status" value="1"/>
</dbReference>
<dbReference type="InterPro" id="IPR001610">
    <property type="entry name" value="PAC"/>
</dbReference>
<evidence type="ECO:0000313" key="13">
    <source>
        <dbReference type="EMBL" id="MYL82767.1"/>
    </source>
</evidence>
<protein>
    <recommendedName>
        <fullName evidence="2">histidine kinase</fullName>
        <ecNumber evidence="2">2.7.13.3</ecNumber>
    </recommendedName>
</protein>
<organism evidence="13 14">
    <name type="scientific">Solidesulfovibrio aerotolerans</name>
    <dbReference type="NCBI Taxonomy" id="295255"/>
    <lineage>
        <taxon>Bacteria</taxon>
        <taxon>Pseudomonadati</taxon>
        <taxon>Thermodesulfobacteriota</taxon>
        <taxon>Desulfovibrionia</taxon>
        <taxon>Desulfovibrionales</taxon>
        <taxon>Desulfovibrionaceae</taxon>
        <taxon>Solidesulfovibrio</taxon>
    </lineage>
</organism>
<dbReference type="Pfam" id="PF00989">
    <property type="entry name" value="PAS"/>
    <property type="match status" value="1"/>
</dbReference>
<dbReference type="InterPro" id="IPR011495">
    <property type="entry name" value="Sig_transdc_His_kin_sub2_dim/P"/>
</dbReference>
<evidence type="ECO:0000256" key="3">
    <source>
        <dbReference type="ARBA" id="ARBA00022553"/>
    </source>
</evidence>
<dbReference type="Gene3D" id="3.30.450.20">
    <property type="entry name" value="PAS domain"/>
    <property type="match status" value="1"/>
</dbReference>
<dbReference type="AlphaFoldDB" id="A0A7C9IS43"/>
<keyword evidence="9" id="KW-1133">Transmembrane helix</keyword>
<dbReference type="GO" id="GO:0006355">
    <property type="term" value="P:regulation of DNA-templated transcription"/>
    <property type="evidence" value="ECO:0007669"/>
    <property type="project" value="InterPro"/>
</dbReference>
<dbReference type="EMBL" id="WVUD01000007">
    <property type="protein sequence ID" value="MYL82767.1"/>
    <property type="molecule type" value="Genomic_DNA"/>
</dbReference>
<dbReference type="SMART" id="SM00086">
    <property type="entry name" value="PAC"/>
    <property type="match status" value="1"/>
</dbReference>
<proteinExistence type="predicted"/>
<evidence type="ECO:0000256" key="9">
    <source>
        <dbReference type="SAM" id="Phobius"/>
    </source>
</evidence>
<evidence type="ECO:0000259" key="12">
    <source>
        <dbReference type="PROSITE" id="PS50113"/>
    </source>
</evidence>
<feature type="domain" description="PAC" evidence="12">
    <location>
        <begin position="411"/>
        <end position="463"/>
    </location>
</feature>
<dbReference type="SUPFAM" id="SSF55874">
    <property type="entry name" value="ATPase domain of HSP90 chaperone/DNA topoisomerase II/histidine kinase"/>
    <property type="match status" value="1"/>
</dbReference>
<feature type="transmembrane region" description="Helical" evidence="9">
    <location>
        <begin position="263"/>
        <end position="283"/>
    </location>
</feature>
<dbReference type="PROSITE" id="PS50113">
    <property type="entry name" value="PAC"/>
    <property type="match status" value="1"/>
</dbReference>
<evidence type="ECO:0000259" key="11">
    <source>
        <dbReference type="PROSITE" id="PS50112"/>
    </source>
</evidence>
<dbReference type="InterPro" id="IPR035965">
    <property type="entry name" value="PAS-like_dom_sf"/>
</dbReference>
<evidence type="ECO:0000256" key="6">
    <source>
        <dbReference type="ARBA" id="ARBA00022777"/>
    </source>
</evidence>
<keyword evidence="9" id="KW-0472">Membrane</keyword>
<evidence type="ECO:0000256" key="4">
    <source>
        <dbReference type="ARBA" id="ARBA00022679"/>
    </source>
</evidence>
<evidence type="ECO:0000256" key="7">
    <source>
        <dbReference type="ARBA" id="ARBA00022840"/>
    </source>
</evidence>
<dbReference type="InterPro" id="IPR005467">
    <property type="entry name" value="His_kinase_dom"/>
</dbReference>
<dbReference type="SMART" id="SM00387">
    <property type="entry name" value="HATPase_c"/>
    <property type="match status" value="1"/>
</dbReference>
<dbReference type="PANTHER" id="PTHR41523:SF8">
    <property type="entry name" value="ETHYLENE RESPONSE SENSOR PROTEIN"/>
    <property type="match status" value="1"/>
</dbReference>
<dbReference type="InterPro" id="IPR003594">
    <property type="entry name" value="HATPase_dom"/>
</dbReference>
<dbReference type="Pfam" id="PF07568">
    <property type="entry name" value="HisKA_2"/>
    <property type="match status" value="1"/>
</dbReference>
<accession>A0A7C9IS43</accession>
<evidence type="ECO:0000259" key="10">
    <source>
        <dbReference type="PROSITE" id="PS50109"/>
    </source>
</evidence>
<feature type="domain" description="Histidine kinase" evidence="10">
    <location>
        <begin position="474"/>
        <end position="664"/>
    </location>
</feature>
<dbReference type="GO" id="GO:0004673">
    <property type="term" value="F:protein histidine kinase activity"/>
    <property type="evidence" value="ECO:0007669"/>
    <property type="project" value="UniProtKB-EC"/>
</dbReference>
<name>A0A7C9IS43_9BACT</name>
<dbReference type="PROSITE" id="PS50109">
    <property type="entry name" value="HIS_KIN"/>
    <property type="match status" value="1"/>
</dbReference>
<feature type="domain" description="PAS" evidence="11">
    <location>
        <begin position="337"/>
        <end position="407"/>
    </location>
</feature>
<dbReference type="SMART" id="SM00091">
    <property type="entry name" value="PAS"/>
    <property type="match status" value="1"/>
</dbReference>
<sequence length="664" mass="72101">MRPSPLSRIVSRSLLLRLVVPGVVLLSLMAAAMISMQWLTMERDNARLAITLAGYVSSYLDNAFQSLETFVQRTGTDGRPVRPETLADLLAVSPAMRRLVWIEADGKVALCVPSGLQGSIFPLEFDSRHTTRSRLMLSRPHPSPIDGRLSVTIGVPAGNGAILAGELDLAGLARHLVQVAPLAEGRLLACDAYGNLIVHPEARLVAEQGNIGDTPLFAAAKAGKHHVVYWSGGRFWLGTVGQVGESGWLVLPTVPVSVLVAPVLYAALVLFVFMAGAFVLASVQLRRELRRRVEEPLARFAASLPHGRDEAGGSSAFAELSVFEGAFDEMTRELVKNERLFRVSFEQAAVGMAHVSPQGEWLLVNDRLCELTGCSRRELLGHSLIDVLVPADLAAVTARIHETLAGRLETFTREGRCVRPDGASIQVNLTVSLVRDETGEPDYFVFVVEDVTERRRAEEALRQSLEDKELLLREVHHRVKNNLQVISSLFFLQAEVTDNAEARTVLLESRARVASMALVHEGLYRTGDFGRIDVADYVSRLASQLEASLGRRGGVRCRLGLAPVHLSIEQAAPLGLALNELITNAIKHAYAPGEGGEVHVGVGLTDGTMTITVRDMGRGLPDDFSIEGTQSLGMQLIANLTRQLRGSIRAENQGGAVFTLTFPV</sequence>
<dbReference type="EC" id="2.7.13.3" evidence="2"/>
<evidence type="ECO:0000256" key="1">
    <source>
        <dbReference type="ARBA" id="ARBA00000085"/>
    </source>
</evidence>
<dbReference type="InterPro" id="IPR013767">
    <property type="entry name" value="PAS_fold"/>
</dbReference>
<keyword evidence="3" id="KW-0597">Phosphoprotein</keyword>
<evidence type="ECO:0000313" key="14">
    <source>
        <dbReference type="Proteomes" id="UP000482487"/>
    </source>
</evidence>
<gene>
    <name evidence="13" type="ORF">GTA51_06405</name>
</gene>
<dbReference type="Pfam" id="PF13581">
    <property type="entry name" value="HATPase_c_2"/>
    <property type="match status" value="1"/>
</dbReference>
<dbReference type="CDD" id="cd18773">
    <property type="entry name" value="PDC1_HK_sensor"/>
    <property type="match status" value="1"/>
</dbReference>
<keyword evidence="14" id="KW-1185">Reference proteome</keyword>
<dbReference type="SUPFAM" id="SSF55785">
    <property type="entry name" value="PYP-like sensor domain (PAS domain)"/>
    <property type="match status" value="1"/>
</dbReference>
<keyword evidence="5" id="KW-0547">Nucleotide-binding</keyword>
<comment type="catalytic activity">
    <reaction evidence="1">
        <text>ATP + protein L-histidine = ADP + protein N-phospho-L-histidine.</text>
        <dbReference type="EC" id="2.7.13.3"/>
    </reaction>
</comment>
<dbReference type="InterPro" id="IPR000014">
    <property type="entry name" value="PAS"/>
</dbReference>
<keyword evidence="8" id="KW-0843">Virulence</keyword>
<keyword evidence="4" id="KW-0808">Transferase</keyword>
<feature type="transmembrane region" description="Helical" evidence="9">
    <location>
        <begin position="14"/>
        <end position="39"/>
    </location>
</feature>
<dbReference type="OrthoDB" id="5342108at2"/>
<keyword evidence="7" id="KW-0067">ATP-binding</keyword>
<dbReference type="InterPro" id="IPR036890">
    <property type="entry name" value="HATPase_C_sf"/>
</dbReference>
<dbReference type="Proteomes" id="UP000482487">
    <property type="component" value="Unassembled WGS sequence"/>
</dbReference>
<evidence type="ECO:0000256" key="8">
    <source>
        <dbReference type="ARBA" id="ARBA00023026"/>
    </source>
</evidence>
<reference evidence="13 14" key="1">
    <citation type="submission" date="2020-01" db="EMBL/GenBank/DDBJ databases">
        <title>Genome sequence of Desulfovibrio aerotolerans DSM 16695(T).</title>
        <authorList>
            <person name="Karnachuk O."/>
            <person name="Avakyan M."/>
            <person name="Mardanov A."/>
            <person name="Kadnikov V."/>
            <person name="Ravin N."/>
        </authorList>
    </citation>
    <scope>NUCLEOTIDE SEQUENCE [LARGE SCALE GENOMIC DNA]</scope>
    <source>
        <strain evidence="13 14">DSM 16695</strain>
    </source>
</reference>
<evidence type="ECO:0000256" key="2">
    <source>
        <dbReference type="ARBA" id="ARBA00012438"/>
    </source>
</evidence>
<keyword evidence="9" id="KW-0812">Transmembrane</keyword>
<dbReference type="CDD" id="cd00130">
    <property type="entry name" value="PAS"/>
    <property type="match status" value="1"/>
</dbReference>
<dbReference type="GO" id="GO:0005524">
    <property type="term" value="F:ATP binding"/>
    <property type="evidence" value="ECO:0007669"/>
    <property type="project" value="UniProtKB-KW"/>
</dbReference>
<dbReference type="Gene3D" id="3.30.565.10">
    <property type="entry name" value="Histidine kinase-like ATPase, C-terminal domain"/>
    <property type="match status" value="1"/>
</dbReference>
<keyword evidence="6" id="KW-0418">Kinase</keyword>
<dbReference type="InterPro" id="IPR000700">
    <property type="entry name" value="PAS-assoc_C"/>
</dbReference>
<dbReference type="PANTHER" id="PTHR41523">
    <property type="entry name" value="TWO-COMPONENT SYSTEM SENSOR PROTEIN"/>
    <property type="match status" value="1"/>
</dbReference>
<dbReference type="RefSeq" id="WP_160959628.1">
    <property type="nucleotide sequence ID" value="NZ_WVUD01000007.1"/>
</dbReference>